<comment type="caution">
    <text evidence="1">The sequence shown here is derived from an EMBL/GenBank/DDBJ whole genome shotgun (WGS) entry which is preliminary data.</text>
</comment>
<dbReference type="EMBL" id="CM043022">
    <property type="protein sequence ID" value="KAI4456207.1"/>
    <property type="molecule type" value="Genomic_DNA"/>
</dbReference>
<organism evidence="1 2">
    <name type="scientific">Holotrichia oblita</name>
    <name type="common">Chafer beetle</name>
    <dbReference type="NCBI Taxonomy" id="644536"/>
    <lineage>
        <taxon>Eukaryota</taxon>
        <taxon>Metazoa</taxon>
        <taxon>Ecdysozoa</taxon>
        <taxon>Arthropoda</taxon>
        <taxon>Hexapoda</taxon>
        <taxon>Insecta</taxon>
        <taxon>Pterygota</taxon>
        <taxon>Neoptera</taxon>
        <taxon>Endopterygota</taxon>
        <taxon>Coleoptera</taxon>
        <taxon>Polyphaga</taxon>
        <taxon>Scarabaeiformia</taxon>
        <taxon>Scarabaeidae</taxon>
        <taxon>Melolonthinae</taxon>
        <taxon>Holotrichia</taxon>
    </lineage>
</organism>
<gene>
    <name evidence="1" type="ORF">MML48_8g00016959</name>
</gene>
<name>A0ACB9SM55_HOLOL</name>
<accession>A0ACB9SM55</accession>
<protein>
    <submittedName>
        <fullName evidence="1">Trehalase</fullName>
    </submittedName>
</protein>
<proteinExistence type="predicted"/>
<evidence type="ECO:0000313" key="1">
    <source>
        <dbReference type="EMBL" id="KAI4456207.1"/>
    </source>
</evidence>
<dbReference type="Proteomes" id="UP001056778">
    <property type="component" value="Chromosome 8"/>
</dbReference>
<keyword evidence="2" id="KW-1185">Reference proteome</keyword>
<evidence type="ECO:0000313" key="2">
    <source>
        <dbReference type="Proteomes" id="UP001056778"/>
    </source>
</evidence>
<reference evidence="1" key="1">
    <citation type="submission" date="2022-04" db="EMBL/GenBank/DDBJ databases">
        <title>Chromosome-scale genome assembly of Holotrichia oblita Faldermann.</title>
        <authorList>
            <person name="Rongchong L."/>
        </authorList>
    </citation>
    <scope>NUCLEOTIDE SEQUENCE</scope>
    <source>
        <strain evidence="1">81SQS9</strain>
    </source>
</reference>
<sequence length="564" mass="65758">MPSKTLHVFALVWVLASYQQQWIACSERPPTCDSLIYCHGQLLHTIQMAGLYEDSKSFVDKSLKYNVSTTLRTFNKLMSDTDQNPSKEQLLDFVNENFLSQNELEDWIPEDFVEEPEFLSHIVHSKVRNFAKDIISIWKILGRKVKQDVFKKQDQHSLIPVPNGFIVPGGRFQEYYYWDSYWIIDGLIVTGMTKTARGMIDNFLSIVERYGHIPNGGRVYYTRRSQPPLLTHMAKIYLDATNNISWLKKNIDLLEREVEFWIKNRMVKITVDNVSHNVAVYHAVSLGPRPESYYEDYMTASYYQTAVEKERLYIELKSAAESGWDFSSRWIFDESGENNANITFLQTSRVAPIDLNSFLYGAFSNLAKFYQHLNNERKQKHWHHLANTLNHTINTLFWNEIDGIWYDFDTILHQQRRYFSPANFAPLWVKAYNTHPKSAAHVIEKVIYYLKMEGIPDFLGGIPATTLSTGEQWDFPNAWPCLQSIVVEGLQNSGVPIGRHWAREFAERWVRANMYGYNETGHMFEKYDAEFPGHYGAGGEYRVQTGFGWTNGVVLRFIQKYYTD</sequence>